<dbReference type="NCBIfam" id="NF010181">
    <property type="entry name" value="PRK13660.1"/>
    <property type="match status" value="1"/>
</dbReference>
<dbReference type="PANTHER" id="PTHR38440">
    <property type="entry name" value="UPF0398 PROTEIN YPSA"/>
    <property type="match status" value="1"/>
</dbReference>
<sequence>MKNVLVTGYRANELGIFNQKHPGIPYIKQAIRSKLITLIEEGAEWIITPGQYGVDLWACEVVIELKKEYPQLKLSIISAFMNPEEKWSDDKKEYYEDILRNVDYYGIVSKQPYAGPWQFAARDELLFRKTDHILLVYDEDNGPGSPRYIKEKALKKHQADGYGMTLIYSEDIQNIADEMSASILTEDGQGEDNDWM</sequence>
<dbReference type="AlphaFoldDB" id="A0AAX3MU85"/>
<keyword evidence="4" id="KW-1185">Reference proteome</keyword>
<dbReference type="Proteomes" id="UP001221519">
    <property type="component" value="Chromosome"/>
</dbReference>
<accession>A0AAX3MU85</accession>
<evidence type="ECO:0000313" key="1">
    <source>
        <dbReference type="EMBL" id="WDH80892.1"/>
    </source>
</evidence>
<dbReference type="SUPFAM" id="SSF102405">
    <property type="entry name" value="MCP/YpsA-like"/>
    <property type="match status" value="1"/>
</dbReference>
<dbReference type="PIRSF" id="PIRSF021290">
    <property type="entry name" value="DUF1273"/>
    <property type="match status" value="1"/>
</dbReference>
<evidence type="ECO:0000313" key="3">
    <source>
        <dbReference type="Proteomes" id="UP001220962"/>
    </source>
</evidence>
<protein>
    <submittedName>
        <fullName evidence="1">DUF1273 domain-containing protein</fullName>
    </submittedName>
</protein>
<dbReference type="EMBL" id="CP118101">
    <property type="protein sequence ID" value="WDH80892.1"/>
    <property type="molecule type" value="Genomic_DNA"/>
</dbReference>
<name>A0AAX3MU85_9BACL</name>
<proteinExistence type="predicted"/>
<organism evidence="1 3">
    <name type="scientific">Paenibacillus urinalis</name>
    <dbReference type="NCBI Taxonomy" id="521520"/>
    <lineage>
        <taxon>Bacteria</taxon>
        <taxon>Bacillati</taxon>
        <taxon>Bacillota</taxon>
        <taxon>Bacilli</taxon>
        <taxon>Bacillales</taxon>
        <taxon>Paenibacillaceae</taxon>
        <taxon>Paenibacillus</taxon>
    </lineage>
</organism>
<dbReference type="PANTHER" id="PTHR38440:SF1">
    <property type="entry name" value="UPF0398 PROTEIN SPR0331"/>
    <property type="match status" value="1"/>
</dbReference>
<gene>
    <name evidence="1" type="ORF">PUW23_15245</name>
    <name evidence="2" type="ORF">PUW25_15005</name>
</gene>
<dbReference type="Proteomes" id="UP001220962">
    <property type="component" value="Chromosome"/>
</dbReference>
<dbReference type="Pfam" id="PF06908">
    <property type="entry name" value="YpsA"/>
    <property type="match status" value="1"/>
</dbReference>
<dbReference type="RefSeq" id="WP_047910452.1">
    <property type="nucleotide sequence ID" value="NZ_CP118101.1"/>
</dbReference>
<reference evidence="1 4" key="1">
    <citation type="submission" date="2023-02" db="EMBL/GenBank/DDBJ databases">
        <title>Pathogen: clinical or host-associated sample.</title>
        <authorList>
            <person name="Hergert J."/>
            <person name="Casey R."/>
            <person name="Wagner J."/>
            <person name="Young E.L."/>
            <person name="Oakeson K.F."/>
        </authorList>
    </citation>
    <scope>NUCLEOTIDE SEQUENCE</scope>
    <source>
        <strain evidence="2 4">2022CK-00829</strain>
        <strain evidence="1">2022CK-00830</strain>
    </source>
</reference>
<dbReference type="InterPro" id="IPR010697">
    <property type="entry name" value="YspA"/>
</dbReference>
<dbReference type="EMBL" id="CP118108">
    <property type="protein sequence ID" value="WDI00592.1"/>
    <property type="molecule type" value="Genomic_DNA"/>
</dbReference>
<dbReference type="Gene3D" id="3.40.50.450">
    <property type="match status" value="1"/>
</dbReference>
<evidence type="ECO:0000313" key="2">
    <source>
        <dbReference type="EMBL" id="WDI00592.1"/>
    </source>
</evidence>
<evidence type="ECO:0000313" key="4">
    <source>
        <dbReference type="Proteomes" id="UP001221519"/>
    </source>
</evidence>